<keyword evidence="2" id="KW-1185">Reference proteome</keyword>
<accession>A0ABS4TJ92</accession>
<reference evidence="1 2" key="1">
    <citation type="submission" date="2021-03" db="EMBL/GenBank/DDBJ databases">
        <title>Sequencing the genomes of 1000 actinobacteria strains.</title>
        <authorList>
            <person name="Klenk H.-P."/>
        </authorList>
    </citation>
    <scope>NUCLEOTIDE SEQUENCE [LARGE SCALE GENOMIC DNA]</scope>
    <source>
        <strain evidence="1 2">DSM 46670</strain>
    </source>
</reference>
<dbReference type="EMBL" id="JAGINW010000001">
    <property type="protein sequence ID" value="MBP2324426.1"/>
    <property type="molecule type" value="Genomic_DNA"/>
</dbReference>
<organism evidence="1 2">
    <name type="scientific">Kibdelosporangium banguiense</name>
    <dbReference type="NCBI Taxonomy" id="1365924"/>
    <lineage>
        <taxon>Bacteria</taxon>
        <taxon>Bacillati</taxon>
        <taxon>Actinomycetota</taxon>
        <taxon>Actinomycetes</taxon>
        <taxon>Pseudonocardiales</taxon>
        <taxon>Pseudonocardiaceae</taxon>
        <taxon>Kibdelosporangium</taxon>
    </lineage>
</organism>
<dbReference type="Proteomes" id="UP001519332">
    <property type="component" value="Unassembled WGS sequence"/>
</dbReference>
<proteinExistence type="predicted"/>
<gene>
    <name evidence="1" type="ORF">JOF56_004811</name>
</gene>
<sequence length="181" mass="20037">MLENPHDRIAYHTQVTLRLLDAQGAEITGFESATDEIPIVMPGQRIGVGMTVSPTRVGDLRVAKFEVETRTSQWLAADALGDDFGQVTAEYRQTVRKDPKVPNSTQIRFVPQSTACRPLWGANPAAVFRDTNGTLIGGTRQYTVVTGACSNFGRETWVIPRKAIPPADDNRTQLYPYCDIR</sequence>
<dbReference type="RefSeq" id="WP_209641770.1">
    <property type="nucleotide sequence ID" value="NZ_JAGINW010000001.1"/>
</dbReference>
<evidence type="ECO:0000313" key="2">
    <source>
        <dbReference type="Proteomes" id="UP001519332"/>
    </source>
</evidence>
<protein>
    <submittedName>
        <fullName evidence="1">Uncharacterized protein</fullName>
    </submittedName>
</protein>
<comment type="caution">
    <text evidence="1">The sequence shown here is derived from an EMBL/GenBank/DDBJ whole genome shotgun (WGS) entry which is preliminary data.</text>
</comment>
<evidence type="ECO:0000313" key="1">
    <source>
        <dbReference type="EMBL" id="MBP2324426.1"/>
    </source>
</evidence>
<name>A0ABS4TJ92_9PSEU</name>